<dbReference type="Gene3D" id="2.60.40.1930">
    <property type="match status" value="2"/>
</dbReference>
<dbReference type="InterPro" id="IPR019742">
    <property type="entry name" value="MacrogloblnA2_CS"/>
</dbReference>
<comment type="subcellular location">
    <subcellularLocation>
        <location evidence="1">Secreted</location>
    </subcellularLocation>
</comment>
<gene>
    <name evidence="13" type="ORF">Q8A67_018395</name>
</gene>
<dbReference type="SUPFAM" id="SSF49410">
    <property type="entry name" value="Alpha-macroglobulin receptor domain"/>
    <property type="match status" value="1"/>
</dbReference>
<keyword evidence="3" id="KW-0964">Secreted</keyword>
<dbReference type="SMART" id="SM01419">
    <property type="entry name" value="Thiol-ester_cl"/>
    <property type="match status" value="1"/>
</dbReference>
<evidence type="ECO:0000256" key="3">
    <source>
        <dbReference type="ARBA" id="ARBA00022525"/>
    </source>
</evidence>
<dbReference type="GO" id="GO:0007399">
    <property type="term" value="P:nervous system development"/>
    <property type="evidence" value="ECO:0007669"/>
    <property type="project" value="UniProtKB-ARBA"/>
</dbReference>
<comment type="caution">
    <text evidence="13">The sequence shown here is derived from an EMBL/GenBank/DDBJ whole genome shotgun (WGS) entry which is preliminary data.</text>
</comment>
<dbReference type="InterPro" id="IPR036595">
    <property type="entry name" value="A-macroglobulin_rcpt-bd_sf"/>
</dbReference>
<evidence type="ECO:0000259" key="12">
    <source>
        <dbReference type="SMART" id="SM01361"/>
    </source>
</evidence>
<name>A0AA88TG41_9TELE</name>
<sequence length="1435" mass="160104">MAFNELCIWKGLLLVSFLFLSVHGKASGPSFMVTFPAVIESGSEAKLCASLLKPNDSLVMNIYLVHGDQSTLLLQEKAEEEFHRCFTFQTPLVEAESVQTIKAELQGKNFKMTEERKVMFRRYNPLTFIQTDKPIYIPGQTVNFRVVTMDRNFVPFDQKYSAVVLEDNHNNRIGQWTNISSTRWILQLSHELNPEARQGIYKLKAYIGERVITDYFEVKKYVLPKFEMTMKAPEKISFGDNDMNMEVCGKYTFGKPVAGRARVEVCREHLRYISQTDLISPCLVETTEMNAMGCASFTLDTSVFFNSTNERFLEERLTLKVNVTEEGTENTMEKSETISLTYESGKATFTELPKIYEHGSVIQGKIKLANLNGAPFQNKEVYLLEGKMWTSKRLLNLTTDSDGLATFSLNTSNLSKSDINLMASAYPVFQLQSFKKRYISTEEKTIHLLRPATPYTPTLNELIIENIEQPLKCDAEFTVTIKYYFVGETVEDLKTDIVYIVLSRGVIVHHGVEKVEVKSSNGAASGTVSFKLSVGVDMAPAVQILAYCVLPSENVVAGSRDFTTQKCFKNKVSLQFSPAKAVPGEKNTLQITAQPGSLCALSAVDQSVLILESGKRLDTDKIFNLLPVRSVSGYPNNVEDAQPCLEIRPRRAVSLDRVYESLKNMGLKMATNLPVRQPLCLTYYGVAYHKHLLFGRRYFKTSNLLVGSAQPPVETVRTFFPETWIWQLTEVGDSGSAQVPVTVPDTITSWETEAFCLSSKGLGLAPPAQLTVFQPFFLELSLPYSIIRGEIFELKATVFNYLSKCIMVKVTPAPSSDYTLKASSDDQYSSCLCANGRKTFKWILTPSVLGVLNITVSAEAEASQTVCDNEIVSVPERGRIDIVTRSLLVQAEGTEKTDTYSWLLCPKGDSLSEEVDLNLPKDVIEGSARSSVSVIGDILGRALTNLHGLLRMPFGCGEQNMAILSPNIYILQYLENTEQLTSAIRERATSFLKSGYQRQLNYRHNSGAYSTFGHGDENTWLTAFVLRSFGKAQKYIFIDPQIIQSAKKWLISRRDSDGCFIQQGRLFNNRMKGGVNDNVTMTAYITASLLELETPVTDPVVTKGLSCLRSVTENVTNTYTTALLAYTFSLARDTDTRQQLFKKLEEIAISDGSHLHWSQSASDDDSDSLAVEISSYVLLAVLSTDSVTAADLGFANRIVSWLVKQQNAYGGFSSTQDTVVALQALSLYATKVFSSDGSSTVTVQSAGDTHHFDVNQDNKLLYQEKQLQNVPAKYSIEVKGSACASVQIAQFYNIPTPAEAKILSIDAKIEGDCKKTFGQDLLLNFTVKYNGPQARSNMVIVDIKLLSGFTADTSLISTQFEPQRLSRTSLVERLDSKDDHVIVYLKEVKKNIPVNLQIKLKQVLSVKNLKPAVIKVYDYYQTSDQSETEYSSHCE</sequence>
<feature type="chain" id="PRO_5041716099" description="Alpha-2-macroglobulin-like" evidence="9">
    <location>
        <begin position="25"/>
        <end position="1435"/>
    </location>
</feature>
<evidence type="ECO:0000256" key="2">
    <source>
        <dbReference type="ARBA" id="ARBA00010952"/>
    </source>
</evidence>
<dbReference type="Gene3D" id="2.60.40.10">
    <property type="entry name" value="Immunoglobulins"/>
    <property type="match status" value="2"/>
</dbReference>
<protein>
    <recommendedName>
        <fullName evidence="15">Alpha-2-macroglobulin-like</fullName>
    </recommendedName>
</protein>
<dbReference type="FunFam" id="2.60.40.1930:FF:000001">
    <property type="entry name" value="CD109 isoform 3"/>
    <property type="match status" value="1"/>
</dbReference>
<evidence type="ECO:0000259" key="11">
    <source>
        <dbReference type="SMART" id="SM01360"/>
    </source>
</evidence>
<feature type="domain" description="Alpha-2-macroglobulin bait region" evidence="10">
    <location>
        <begin position="462"/>
        <end position="611"/>
    </location>
</feature>
<evidence type="ECO:0000256" key="4">
    <source>
        <dbReference type="ARBA" id="ARBA00022690"/>
    </source>
</evidence>
<dbReference type="Pfam" id="PF01835">
    <property type="entry name" value="MG2"/>
    <property type="match status" value="1"/>
</dbReference>
<evidence type="ECO:0008006" key="15">
    <source>
        <dbReference type="Google" id="ProtNLM"/>
    </source>
</evidence>
<dbReference type="SMART" id="SM01361">
    <property type="entry name" value="A2M_recep"/>
    <property type="match status" value="1"/>
</dbReference>
<dbReference type="Pfam" id="PF00207">
    <property type="entry name" value="A2M"/>
    <property type="match status" value="1"/>
</dbReference>
<dbReference type="InterPro" id="IPR001599">
    <property type="entry name" value="Macroglobln_a2"/>
</dbReference>
<dbReference type="Gene3D" id="2.60.40.690">
    <property type="entry name" value="Alpha-macroglobulin, receptor-binding domain"/>
    <property type="match status" value="1"/>
</dbReference>
<accession>A0AA88TG41</accession>
<dbReference type="Pfam" id="PF17791">
    <property type="entry name" value="MG3"/>
    <property type="match status" value="1"/>
</dbReference>
<dbReference type="Gene3D" id="1.50.10.20">
    <property type="match status" value="1"/>
</dbReference>
<dbReference type="InterPro" id="IPR014756">
    <property type="entry name" value="Ig_E-set"/>
</dbReference>
<dbReference type="InterPro" id="IPR041555">
    <property type="entry name" value="MG3"/>
</dbReference>
<dbReference type="FunFam" id="6.20.50.160:FF:000002">
    <property type="entry name" value="Thioester-containing protein 2, isoform B"/>
    <property type="match status" value="1"/>
</dbReference>
<dbReference type="GO" id="GO:0005615">
    <property type="term" value="C:extracellular space"/>
    <property type="evidence" value="ECO:0007669"/>
    <property type="project" value="InterPro"/>
</dbReference>
<dbReference type="Pfam" id="PF07677">
    <property type="entry name" value="A2M_recep"/>
    <property type="match status" value="1"/>
</dbReference>
<dbReference type="Pfam" id="PF07678">
    <property type="entry name" value="TED_complement"/>
    <property type="match status" value="1"/>
</dbReference>
<proteinExistence type="inferred from homology"/>
<dbReference type="Gene3D" id="6.20.50.160">
    <property type="match status" value="1"/>
</dbReference>
<feature type="domain" description="Alpha-macroglobulin receptor-binding" evidence="12">
    <location>
        <begin position="1336"/>
        <end position="1430"/>
    </location>
</feature>
<keyword evidence="4" id="KW-0646">Protease inhibitor</keyword>
<keyword evidence="7" id="KW-1015">Disulfide bond</keyword>
<dbReference type="SMART" id="SM01360">
    <property type="entry name" value="A2M"/>
    <property type="match status" value="1"/>
</dbReference>
<reference evidence="13" key="1">
    <citation type="submission" date="2023-08" db="EMBL/GenBank/DDBJ databases">
        <title>Chromosome-level Genome Assembly of mud carp (Cirrhinus molitorella).</title>
        <authorList>
            <person name="Liu H."/>
        </authorList>
    </citation>
    <scope>NUCLEOTIDE SEQUENCE</scope>
    <source>
        <strain evidence="13">Prfri</strain>
        <tissue evidence="13">Muscle</tissue>
    </source>
</reference>
<evidence type="ECO:0000256" key="8">
    <source>
        <dbReference type="ARBA" id="ARBA00023180"/>
    </source>
</evidence>
<dbReference type="InterPro" id="IPR009048">
    <property type="entry name" value="A-macroglobulin_rcpt-bd"/>
</dbReference>
<keyword evidence="6" id="KW-0722">Serine protease inhibitor</keyword>
<organism evidence="13 14">
    <name type="scientific">Cirrhinus molitorella</name>
    <name type="common">mud carp</name>
    <dbReference type="NCBI Taxonomy" id="172907"/>
    <lineage>
        <taxon>Eukaryota</taxon>
        <taxon>Metazoa</taxon>
        <taxon>Chordata</taxon>
        <taxon>Craniata</taxon>
        <taxon>Vertebrata</taxon>
        <taxon>Euteleostomi</taxon>
        <taxon>Actinopterygii</taxon>
        <taxon>Neopterygii</taxon>
        <taxon>Teleostei</taxon>
        <taxon>Ostariophysi</taxon>
        <taxon>Cypriniformes</taxon>
        <taxon>Cyprinidae</taxon>
        <taxon>Labeoninae</taxon>
        <taxon>Labeonini</taxon>
        <taxon>Cirrhinus</taxon>
    </lineage>
</organism>
<dbReference type="InterPro" id="IPR047565">
    <property type="entry name" value="Alpha-macroglob_thiol-ester_cl"/>
</dbReference>
<evidence type="ECO:0000313" key="13">
    <source>
        <dbReference type="EMBL" id="KAK2881127.1"/>
    </source>
</evidence>
<dbReference type="Proteomes" id="UP001187343">
    <property type="component" value="Unassembled WGS sequence"/>
</dbReference>
<dbReference type="PANTHER" id="PTHR11412">
    <property type="entry name" value="MACROGLOBULIN / COMPLEMENT"/>
    <property type="match status" value="1"/>
</dbReference>
<evidence type="ECO:0000256" key="6">
    <source>
        <dbReference type="ARBA" id="ARBA00022900"/>
    </source>
</evidence>
<dbReference type="SUPFAM" id="SSF81296">
    <property type="entry name" value="E set domains"/>
    <property type="match status" value="1"/>
</dbReference>
<dbReference type="Pfam" id="PF17789">
    <property type="entry name" value="MG4"/>
    <property type="match status" value="1"/>
</dbReference>
<dbReference type="InterPro" id="IPR002890">
    <property type="entry name" value="MG2"/>
</dbReference>
<dbReference type="FunFam" id="2.60.40.10:FF:000312">
    <property type="entry name" value="Alpha-2-macroglobulin like 1"/>
    <property type="match status" value="1"/>
</dbReference>
<evidence type="ECO:0000256" key="1">
    <source>
        <dbReference type="ARBA" id="ARBA00004613"/>
    </source>
</evidence>
<dbReference type="Gene3D" id="2.20.130.20">
    <property type="match status" value="1"/>
</dbReference>
<dbReference type="CDD" id="cd02897">
    <property type="entry name" value="A2M_2"/>
    <property type="match status" value="1"/>
</dbReference>
<dbReference type="InterPro" id="IPR050473">
    <property type="entry name" value="A2M/Complement_sys"/>
</dbReference>
<evidence type="ECO:0000256" key="5">
    <source>
        <dbReference type="ARBA" id="ARBA00022729"/>
    </source>
</evidence>
<dbReference type="Gene3D" id="2.60.40.1940">
    <property type="match status" value="1"/>
</dbReference>
<dbReference type="SMART" id="SM01359">
    <property type="entry name" value="A2M_N_2"/>
    <property type="match status" value="1"/>
</dbReference>
<dbReference type="InterPro" id="IPR041813">
    <property type="entry name" value="A2M_TED"/>
</dbReference>
<evidence type="ECO:0000256" key="9">
    <source>
        <dbReference type="SAM" id="SignalP"/>
    </source>
</evidence>
<keyword evidence="8" id="KW-0325">Glycoprotein</keyword>
<feature type="signal peptide" evidence="9">
    <location>
        <begin position="1"/>
        <end position="24"/>
    </location>
</feature>
<keyword evidence="5 9" id="KW-0732">Signal</keyword>
<keyword evidence="14" id="KW-1185">Reference proteome</keyword>
<evidence type="ECO:0000259" key="10">
    <source>
        <dbReference type="SMART" id="SM01359"/>
    </source>
</evidence>
<dbReference type="GO" id="GO:0004867">
    <property type="term" value="F:serine-type endopeptidase inhibitor activity"/>
    <property type="evidence" value="ECO:0007669"/>
    <property type="project" value="UniProtKB-KW"/>
</dbReference>
<evidence type="ECO:0000256" key="7">
    <source>
        <dbReference type="ARBA" id="ARBA00023157"/>
    </source>
</evidence>
<dbReference type="Gene3D" id="2.60.120.1540">
    <property type="match status" value="1"/>
</dbReference>
<dbReference type="InterPro" id="IPR040839">
    <property type="entry name" value="MG4"/>
</dbReference>
<dbReference type="PROSITE" id="PS00477">
    <property type="entry name" value="ALPHA_2_MACROGLOBULIN"/>
    <property type="match status" value="1"/>
</dbReference>
<evidence type="ECO:0000313" key="14">
    <source>
        <dbReference type="Proteomes" id="UP001187343"/>
    </source>
</evidence>
<dbReference type="PANTHER" id="PTHR11412:SF150">
    <property type="entry name" value="ALPHA-2-MACROGLOBULIN-RELATED"/>
    <property type="match status" value="1"/>
</dbReference>
<dbReference type="Pfam" id="PF07703">
    <property type="entry name" value="A2M_BRD"/>
    <property type="match status" value="1"/>
</dbReference>
<dbReference type="FunFam" id="1.50.10.20:FF:000001">
    <property type="entry name" value="CD109 isoform 1"/>
    <property type="match status" value="1"/>
</dbReference>
<comment type="similarity">
    <text evidence="2">Belongs to the protease inhibitor I39 (alpha-2-macroglobulin) family.</text>
</comment>
<dbReference type="InterPro" id="IPR011625">
    <property type="entry name" value="A2M_N_BRD"/>
</dbReference>
<feature type="domain" description="Alpha-2-macroglobulin" evidence="11">
    <location>
        <begin position="723"/>
        <end position="812"/>
    </location>
</feature>
<dbReference type="SUPFAM" id="SSF48239">
    <property type="entry name" value="Terpenoid cyclases/Protein prenyltransferases"/>
    <property type="match status" value="1"/>
</dbReference>
<dbReference type="EMBL" id="JAUYZG010000018">
    <property type="protein sequence ID" value="KAK2881127.1"/>
    <property type="molecule type" value="Genomic_DNA"/>
</dbReference>
<dbReference type="InterPro" id="IPR008930">
    <property type="entry name" value="Terpenoid_cyclase/PrenylTrfase"/>
</dbReference>
<dbReference type="InterPro" id="IPR011626">
    <property type="entry name" value="Alpha-macroglobulin_TED"/>
</dbReference>
<dbReference type="InterPro" id="IPR013783">
    <property type="entry name" value="Ig-like_fold"/>
</dbReference>